<reference evidence="10 11" key="2">
    <citation type="journal article" date="2016" name="Genome Announc.">
        <title>Draft Genome Sequence of Erythromycin- and Oxytetracycline-Sensitive Nocardia seriolae Strain U-1 (NBRC 110359).</title>
        <authorList>
            <person name="Imajoh M."/>
            <person name="Sukeda M."/>
            <person name="Shimizu M."/>
            <person name="Yamane J."/>
            <person name="Ohnishi K."/>
            <person name="Oshima S."/>
        </authorList>
    </citation>
    <scope>NUCLEOTIDE SEQUENCE [LARGE SCALE GENOMIC DNA]</scope>
    <source>
        <strain evidence="10 11">U-1</strain>
    </source>
</reference>
<dbReference type="AlphaFoldDB" id="A0A0B8NFJ5"/>
<keyword evidence="11" id="KW-1185">Reference proteome</keyword>
<dbReference type="InterPro" id="IPR016570">
    <property type="entry name" value="UCP010361"/>
</dbReference>
<gene>
    <name evidence="10" type="ORF">NSK11_contig00066-0027</name>
</gene>
<dbReference type="Proteomes" id="UP000037179">
    <property type="component" value="Unassembled WGS sequence"/>
</dbReference>
<keyword evidence="3" id="KW-0808">Transferase</keyword>
<evidence type="ECO:0000256" key="4">
    <source>
        <dbReference type="ARBA" id="ARBA00022692"/>
    </source>
</evidence>
<feature type="transmembrane region" description="Helical" evidence="9">
    <location>
        <begin position="255"/>
        <end position="282"/>
    </location>
</feature>
<dbReference type="InterPro" id="IPR018584">
    <property type="entry name" value="GT87"/>
</dbReference>
<dbReference type="GeneID" id="93371286"/>
<dbReference type="EMBL" id="BBYQ01000066">
    <property type="protein sequence ID" value="GAP29895.1"/>
    <property type="molecule type" value="Genomic_DNA"/>
</dbReference>
<dbReference type="RefSeq" id="WP_081985955.1">
    <property type="nucleotide sequence ID" value="NZ_AP017900.1"/>
</dbReference>
<dbReference type="PIRSF" id="PIRSF010361">
    <property type="entry name" value="UCP010361"/>
    <property type="match status" value="1"/>
</dbReference>
<feature type="transmembrane region" description="Helical" evidence="9">
    <location>
        <begin position="217"/>
        <end position="243"/>
    </location>
</feature>
<feature type="region of interest" description="Disordered" evidence="8">
    <location>
        <begin position="1"/>
        <end position="23"/>
    </location>
</feature>
<evidence type="ECO:0000256" key="1">
    <source>
        <dbReference type="ARBA" id="ARBA00004651"/>
    </source>
</evidence>
<evidence type="ECO:0000256" key="8">
    <source>
        <dbReference type="SAM" id="MobiDB-lite"/>
    </source>
</evidence>
<feature type="transmembrane region" description="Helical" evidence="9">
    <location>
        <begin position="288"/>
        <end position="316"/>
    </location>
</feature>
<evidence type="ECO:0000256" key="6">
    <source>
        <dbReference type="ARBA" id="ARBA00023136"/>
    </source>
</evidence>
<feature type="region of interest" description="Disordered" evidence="8">
    <location>
        <begin position="535"/>
        <end position="572"/>
    </location>
</feature>
<protein>
    <submittedName>
        <fullName evidence="10">Uncharacterized protein</fullName>
    </submittedName>
</protein>
<keyword evidence="4 9" id="KW-0812">Transmembrane</keyword>
<feature type="transmembrane region" description="Helical" evidence="9">
    <location>
        <begin position="337"/>
        <end position="359"/>
    </location>
</feature>
<sequence length="572" mass="62405">MIEQELVHRPAASGAPADDALKPGEAAVKDARAQRNVDDARASEVPVIYESPEPLAADLRSVDDRDKPSRTDTLTAQLCDLIGGPVGDHAVIGRVRFWTPMRVMMAFAVLILAFSWFGKAGCIQQRPDADGVMGLDWNNGRQYIAMCYSDTVPLYGAEHLNEGAFPYKKQWVEFNDGRPQARYMEYPVLSGLYQYASMGIAKAGKMSGLPGHTALEVVIYFDVVAVGLSMAWLVTIWASALLAGRRVWDAALMALSPLVLVHAFTNFDALATAFAAGGLLAWARRRPVIAGVLLGLGGAAKLYPLLLLGPILILCLRAERFDEDESAWGGIRPLRAAGAAVAAAAVTWLAVNAPIAALYPAGWREFFRLNTERHADPDSIYNVITSFTGWTGLDGVLGPQQTPTLLNTVSLLLFVLACAGIGWIGLTAARRPRLAQLVFLVVAAFLLTNKVWSPQYSIWLVPLAVLALPQRRILLAWMTIDALVWVPRMFYYLGVDHKGLPEQWFTGAVALRDLAVIALCVLVIRQIYRPGEDPVRRDGIDDPGGGILNRAPDPQDPWLPPLLRPRQPVPVP</sequence>
<evidence type="ECO:0000256" key="7">
    <source>
        <dbReference type="ARBA" id="ARBA00024033"/>
    </source>
</evidence>
<evidence type="ECO:0000313" key="11">
    <source>
        <dbReference type="Proteomes" id="UP000037179"/>
    </source>
</evidence>
<evidence type="ECO:0000256" key="2">
    <source>
        <dbReference type="ARBA" id="ARBA00022475"/>
    </source>
</evidence>
<evidence type="ECO:0000313" key="10">
    <source>
        <dbReference type="EMBL" id="GAP29895.1"/>
    </source>
</evidence>
<feature type="transmembrane region" description="Helical" evidence="9">
    <location>
        <begin position="434"/>
        <end position="452"/>
    </location>
</feature>
<feature type="transmembrane region" description="Helical" evidence="9">
    <location>
        <begin position="473"/>
        <end position="492"/>
    </location>
</feature>
<organism evidence="10 11">
    <name type="scientific">Nocardia seriolae</name>
    <dbReference type="NCBI Taxonomy" id="37332"/>
    <lineage>
        <taxon>Bacteria</taxon>
        <taxon>Bacillati</taxon>
        <taxon>Actinomycetota</taxon>
        <taxon>Actinomycetes</taxon>
        <taxon>Mycobacteriales</taxon>
        <taxon>Nocardiaceae</taxon>
        <taxon>Nocardia</taxon>
    </lineage>
</organism>
<keyword evidence="5 9" id="KW-1133">Transmembrane helix</keyword>
<evidence type="ECO:0000256" key="5">
    <source>
        <dbReference type="ARBA" id="ARBA00022989"/>
    </source>
</evidence>
<feature type="transmembrane region" description="Helical" evidence="9">
    <location>
        <begin position="409"/>
        <end position="428"/>
    </location>
</feature>
<proteinExistence type="inferred from homology"/>
<feature type="compositionally biased region" description="Pro residues" evidence="8">
    <location>
        <begin position="554"/>
        <end position="572"/>
    </location>
</feature>
<dbReference type="GO" id="GO:0005886">
    <property type="term" value="C:plasma membrane"/>
    <property type="evidence" value="ECO:0007669"/>
    <property type="project" value="UniProtKB-SubCell"/>
</dbReference>
<evidence type="ECO:0000256" key="3">
    <source>
        <dbReference type="ARBA" id="ARBA00022679"/>
    </source>
</evidence>
<keyword evidence="2" id="KW-1003">Cell membrane</keyword>
<evidence type="ECO:0000256" key="9">
    <source>
        <dbReference type="SAM" id="Phobius"/>
    </source>
</evidence>
<comment type="similarity">
    <text evidence="7">Belongs to the glycosyltransferase 87 family.</text>
</comment>
<name>A0A0B8NFJ5_9NOCA</name>
<feature type="transmembrane region" description="Helical" evidence="9">
    <location>
        <begin position="379"/>
        <end position="397"/>
    </location>
</feature>
<keyword evidence="6 9" id="KW-0472">Membrane</keyword>
<feature type="transmembrane region" description="Helical" evidence="9">
    <location>
        <begin position="101"/>
        <end position="118"/>
    </location>
</feature>
<accession>A0A0B8NFJ5</accession>
<comment type="caution">
    <text evidence="10">The sequence shown here is derived from an EMBL/GenBank/DDBJ whole genome shotgun (WGS) entry which is preliminary data.</text>
</comment>
<comment type="subcellular location">
    <subcellularLocation>
        <location evidence="1">Cell membrane</location>
        <topology evidence="1">Multi-pass membrane protein</topology>
    </subcellularLocation>
</comment>
<reference evidence="11" key="1">
    <citation type="submission" date="2015-07" db="EMBL/GenBank/DDBJ databases">
        <title>Nocardia seriolae U-1 whole genome shotgun sequence.</title>
        <authorList>
            <person name="Imajoh M."/>
            <person name="Fukumoto Y."/>
            <person name="Sukeda M."/>
            <person name="Yamane J."/>
            <person name="Yamasaki K."/>
            <person name="Shimizu M."/>
            <person name="Ohnishi K."/>
            <person name="Oshima S."/>
        </authorList>
    </citation>
    <scope>NUCLEOTIDE SEQUENCE [LARGE SCALE GENOMIC DNA]</scope>
    <source>
        <strain evidence="11">U-1</strain>
    </source>
</reference>
<dbReference type="GO" id="GO:0016758">
    <property type="term" value="F:hexosyltransferase activity"/>
    <property type="evidence" value="ECO:0007669"/>
    <property type="project" value="InterPro"/>
</dbReference>
<dbReference type="Pfam" id="PF09594">
    <property type="entry name" value="GT87"/>
    <property type="match status" value="1"/>
</dbReference>